<proteinExistence type="predicted"/>
<dbReference type="PANTHER" id="PTHR33528">
    <property type="entry name" value="OS07G0239500 PROTEIN"/>
    <property type="match status" value="1"/>
</dbReference>
<gene>
    <name evidence="1" type="ORF">OLC1_LOCUS6730</name>
</gene>
<dbReference type="PANTHER" id="PTHR33528:SF14">
    <property type="entry name" value="SOLUTE CARRIER FAMILY 35 MEMBER A4"/>
    <property type="match status" value="1"/>
</dbReference>
<evidence type="ECO:0000313" key="1">
    <source>
        <dbReference type="EMBL" id="CAI9095842.1"/>
    </source>
</evidence>
<dbReference type="EMBL" id="OX459119">
    <property type="protein sequence ID" value="CAI9095842.1"/>
    <property type="molecule type" value="Genomic_DNA"/>
</dbReference>
<dbReference type="Pfam" id="PF15054">
    <property type="entry name" value="DUF4535"/>
    <property type="match status" value="1"/>
</dbReference>
<dbReference type="AlphaFoldDB" id="A0AAV1CK94"/>
<dbReference type="InterPro" id="IPR027854">
    <property type="entry name" value="STMP1"/>
</dbReference>
<evidence type="ECO:0000313" key="2">
    <source>
        <dbReference type="Proteomes" id="UP001161247"/>
    </source>
</evidence>
<name>A0AAV1CK94_OLDCO</name>
<accession>A0AAV1CK94</accession>
<organism evidence="1 2">
    <name type="scientific">Oldenlandia corymbosa var. corymbosa</name>
    <dbReference type="NCBI Taxonomy" id="529605"/>
    <lineage>
        <taxon>Eukaryota</taxon>
        <taxon>Viridiplantae</taxon>
        <taxon>Streptophyta</taxon>
        <taxon>Embryophyta</taxon>
        <taxon>Tracheophyta</taxon>
        <taxon>Spermatophyta</taxon>
        <taxon>Magnoliopsida</taxon>
        <taxon>eudicotyledons</taxon>
        <taxon>Gunneridae</taxon>
        <taxon>Pentapetalae</taxon>
        <taxon>asterids</taxon>
        <taxon>lamiids</taxon>
        <taxon>Gentianales</taxon>
        <taxon>Rubiaceae</taxon>
        <taxon>Rubioideae</taxon>
        <taxon>Spermacoceae</taxon>
        <taxon>Hedyotis-Oldenlandia complex</taxon>
        <taxon>Oldenlandia</taxon>
    </lineage>
</organism>
<keyword evidence="2" id="KW-1185">Reference proteome</keyword>
<reference evidence="1" key="1">
    <citation type="submission" date="2023-03" db="EMBL/GenBank/DDBJ databases">
        <authorList>
            <person name="Julca I."/>
        </authorList>
    </citation>
    <scope>NUCLEOTIDE SEQUENCE</scope>
</reference>
<sequence length="56" mass="6440">MGLIKSCFQLMAGTIFGVYVAQNYDVPDLNKLYKGGVSMFKVYEENFRKPKKERGE</sequence>
<protein>
    <submittedName>
        <fullName evidence="1">OLC1v1031865C1</fullName>
    </submittedName>
</protein>
<dbReference type="Proteomes" id="UP001161247">
    <property type="component" value="Chromosome 2"/>
</dbReference>